<evidence type="ECO:0000313" key="1">
    <source>
        <dbReference type="EMBL" id="CDW19240.1"/>
    </source>
</evidence>
<dbReference type="EMBL" id="HACA01001879">
    <property type="protein sequence ID" value="CDW19240.1"/>
    <property type="molecule type" value="Transcribed_RNA"/>
</dbReference>
<sequence length="50" mass="5819">SVDFYASKQTKYRRREKFILFERSPGLKVFGERSEVLSLLLSTLVLLVVV</sequence>
<dbReference type="AlphaFoldDB" id="A0A0K2T0A1"/>
<name>A0A0K2T0A1_LEPSM</name>
<protein>
    <submittedName>
        <fullName evidence="1">Uncharacterized protein</fullName>
    </submittedName>
</protein>
<feature type="non-terminal residue" evidence="1">
    <location>
        <position position="1"/>
    </location>
</feature>
<reference evidence="1" key="1">
    <citation type="submission" date="2014-05" db="EMBL/GenBank/DDBJ databases">
        <authorList>
            <person name="Chronopoulou M."/>
        </authorList>
    </citation>
    <scope>NUCLEOTIDE SEQUENCE</scope>
    <source>
        <tissue evidence="1">Whole organism</tissue>
    </source>
</reference>
<organism evidence="1">
    <name type="scientific">Lepeophtheirus salmonis</name>
    <name type="common">Salmon louse</name>
    <name type="synonym">Caligus salmonis</name>
    <dbReference type="NCBI Taxonomy" id="72036"/>
    <lineage>
        <taxon>Eukaryota</taxon>
        <taxon>Metazoa</taxon>
        <taxon>Ecdysozoa</taxon>
        <taxon>Arthropoda</taxon>
        <taxon>Crustacea</taxon>
        <taxon>Multicrustacea</taxon>
        <taxon>Hexanauplia</taxon>
        <taxon>Copepoda</taxon>
        <taxon>Siphonostomatoida</taxon>
        <taxon>Caligidae</taxon>
        <taxon>Lepeophtheirus</taxon>
    </lineage>
</organism>
<accession>A0A0K2T0A1</accession>
<proteinExistence type="predicted"/>